<keyword evidence="10" id="KW-1185">Reference proteome</keyword>
<dbReference type="InterPro" id="IPR011605">
    <property type="entry name" value="NusB_fam"/>
</dbReference>
<dbReference type="Pfam" id="PF01029">
    <property type="entry name" value="NusB"/>
    <property type="match status" value="1"/>
</dbReference>
<evidence type="ECO:0000256" key="3">
    <source>
        <dbReference type="ARBA" id="ARBA00022884"/>
    </source>
</evidence>
<feature type="region of interest" description="Disordered" evidence="7">
    <location>
        <begin position="1"/>
        <end position="27"/>
    </location>
</feature>
<comment type="similarity">
    <text evidence="1 6">Belongs to the NusB family.</text>
</comment>
<evidence type="ECO:0000256" key="7">
    <source>
        <dbReference type="SAM" id="MobiDB-lite"/>
    </source>
</evidence>
<evidence type="ECO:0000313" key="9">
    <source>
        <dbReference type="EMBL" id="VHN99559.1"/>
    </source>
</evidence>
<dbReference type="GO" id="GO:0003723">
    <property type="term" value="F:RNA binding"/>
    <property type="evidence" value="ECO:0007669"/>
    <property type="project" value="UniProtKB-UniRule"/>
</dbReference>
<dbReference type="PANTHER" id="PTHR11078:SF3">
    <property type="entry name" value="ANTITERMINATION NUSB DOMAIN-CONTAINING PROTEIN"/>
    <property type="match status" value="1"/>
</dbReference>
<dbReference type="GO" id="GO:0006353">
    <property type="term" value="P:DNA-templated transcription termination"/>
    <property type="evidence" value="ECO:0007669"/>
    <property type="project" value="UniProtKB-UniRule"/>
</dbReference>
<proteinExistence type="inferred from homology"/>
<evidence type="ECO:0000256" key="5">
    <source>
        <dbReference type="ARBA" id="ARBA00023163"/>
    </source>
</evidence>
<dbReference type="Proteomes" id="UP000324288">
    <property type="component" value="Chromosome"/>
</dbReference>
<organism evidence="9 10">
    <name type="scientific">Lawsonella clevelandensis</name>
    <dbReference type="NCBI Taxonomy" id="1528099"/>
    <lineage>
        <taxon>Bacteria</taxon>
        <taxon>Bacillati</taxon>
        <taxon>Actinomycetota</taxon>
        <taxon>Actinomycetes</taxon>
        <taxon>Mycobacteriales</taxon>
        <taxon>Lawsonellaceae</taxon>
        <taxon>Lawsonella</taxon>
    </lineage>
</organism>
<dbReference type="EMBL" id="LR584267">
    <property type="protein sequence ID" value="VHN99559.1"/>
    <property type="molecule type" value="Genomic_DNA"/>
</dbReference>
<feature type="compositionally biased region" description="Basic residues" evidence="7">
    <location>
        <begin position="18"/>
        <end position="27"/>
    </location>
</feature>
<dbReference type="GO" id="GO:0031564">
    <property type="term" value="P:transcription antitermination"/>
    <property type="evidence" value="ECO:0007669"/>
    <property type="project" value="UniProtKB-KW"/>
</dbReference>
<keyword evidence="5 6" id="KW-0804">Transcription</keyword>
<dbReference type="GO" id="GO:0005829">
    <property type="term" value="C:cytosol"/>
    <property type="evidence" value="ECO:0007669"/>
    <property type="project" value="TreeGrafter"/>
</dbReference>
<dbReference type="InterPro" id="IPR035926">
    <property type="entry name" value="NusB-like_sf"/>
</dbReference>
<dbReference type="PANTHER" id="PTHR11078">
    <property type="entry name" value="N UTILIZATION SUBSTANCE PROTEIN B-RELATED"/>
    <property type="match status" value="1"/>
</dbReference>
<reference evidence="9 10" key="1">
    <citation type="submission" date="2019-04" db="EMBL/GenBank/DDBJ databases">
        <authorList>
            <person name="Seth-Smith MB H."/>
            <person name="Seth-Smith H."/>
        </authorList>
    </citation>
    <scope>NUCLEOTIDE SEQUENCE [LARGE SCALE GENOMIC DNA]</scope>
    <source>
        <strain evidence="9">USB-603019</strain>
    </source>
</reference>
<protein>
    <recommendedName>
        <fullName evidence="6">Transcription antitermination protein NusB</fullName>
    </recommendedName>
    <alternativeName>
        <fullName evidence="6">Antitermination factor NusB</fullName>
    </alternativeName>
</protein>
<dbReference type="OrthoDB" id="3528057at2"/>
<keyword evidence="3 6" id="KW-0694">RNA-binding</keyword>
<evidence type="ECO:0000256" key="2">
    <source>
        <dbReference type="ARBA" id="ARBA00022814"/>
    </source>
</evidence>
<feature type="compositionally biased region" description="Polar residues" evidence="7">
    <location>
        <begin position="1"/>
        <end position="11"/>
    </location>
</feature>
<evidence type="ECO:0000256" key="6">
    <source>
        <dbReference type="HAMAP-Rule" id="MF_00073"/>
    </source>
</evidence>
<sequence length="199" mass="21837">MSTTNPAQFSVTGAGKTARPRHSGSRHKARQRALTLLFEAESRDVDPVELAENRRDYALALAQRGEGGMPLVGDYAITIVTGVAEEIDRIDEILSSYLTDWSLGRLAAVDRTALRIGVWELLFTDDVPALAAVDEAVSLAREYSDDDAPRFVNGVLDKVLRDRDVVKEQLSYTTTVELAEEQVDTPPAAHAVERKNDAD</sequence>
<dbReference type="HAMAP" id="MF_00073">
    <property type="entry name" value="NusB"/>
    <property type="match status" value="1"/>
</dbReference>
<dbReference type="Gene3D" id="1.10.940.10">
    <property type="entry name" value="NusB-like"/>
    <property type="match status" value="1"/>
</dbReference>
<dbReference type="AlphaFoldDB" id="A0A5E3ZV78"/>
<keyword evidence="2 6" id="KW-0889">Transcription antitermination</keyword>
<evidence type="ECO:0000313" key="10">
    <source>
        <dbReference type="Proteomes" id="UP000324288"/>
    </source>
</evidence>
<name>A0A5E3ZV78_9ACTN</name>
<gene>
    <name evidence="6 9" type="primary">nusB</name>
    <name evidence="9" type="ORF">LC603019_00089</name>
</gene>
<evidence type="ECO:0000259" key="8">
    <source>
        <dbReference type="Pfam" id="PF01029"/>
    </source>
</evidence>
<dbReference type="NCBIfam" id="TIGR01951">
    <property type="entry name" value="nusB"/>
    <property type="match status" value="1"/>
</dbReference>
<keyword evidence="4 6" id="KW-0805">Transcription regulation</keyword>
<accession>A0A5E3ZV78</accession>
<feature type="domain" description="NusB/RsmB/TIM44" evidence="8">
    <location>
        <begin position="27"/>
        <end position="161"/>
    </location>
</feature>
<dbReference type="SUPFAM" id="SSF48013">
    <property type="entry name" value="NusB-like"/>
    <property type="match status" value="1"/>
</dbReference>
<evidence type="ECO:0000256" key="1">
    <source>
        <dbReference type="ARBA" id="ARBA00005952"/>
    </source>
</evidence>
<comment type="function">
    <text evidence="6">Involved in transcription antitermination. Required for transcription of ribosomal RNA (rRNA) genes. Binds specifically to the boxA antiterminator sequence of the ribosomal RNA (rrn) operons.</text>
</comment>
<dbReference type="InterPro" id="IPR006027">
    <property type="entry name" value="NusB_RsmB_TIM44"/>
</dbReference>
<evidence type="ECO:0000256" key="4">
    <source>
        <dbReference type="ARBA" id="ARBA00023015"/>
    </source>
</evidence>